<dbReference type="InterPro" id="IPR012854">
    <property type="entry name" value="Cu_amine_oxidase-like_N"/>
</dbReference>
<dbReference type="SUPFAM" id="SSF55383">
    <property type="entry name" value="Copper amine oxidase, domain N"/>
    <property type="match status" value="1"/>
</dbReference>
<dbReference type="Gene3D" id="3.30.457.10">
    <property type="entry name" value="Copper amine oxidase-like, N-terminal domain"/>
    <property type="match status" value="1"/>
</dbReference>
<gene>
    <name evidence="3" type="ORF">GXP70_08695</name>
</gene>
<evidence type="ECO:0000313" key="3">
    <source>
        <dbReference type="EMBL" id="QHT60018.1"/>
    </source>
</evidence>
<evidence type="ECO:0000259" key="2">
    <source>
        <dbReference type="Pfam" id="PF07833"/>
    </source>
</evidence>
<proteinExistence type="predicted"/>
<organism evidence="3 4">
    <name type="scientific">Paenibacillus lycopersici</name>
    <dbReference type="NCBI Taxonomy" id="2704462"/>
    <lineage>
        <taxon>Bacteria</taxon>
        <taxon>Bacillati</taxon>
        <taxon>Bacillota</taxon>
        <taxon>Bacilli</taxon>
        <taxon>Bacillales</taxon>
        <taxon>Paenibacillaceae</taxon>
        <taxon>Paenibacillus</taxon>
    </lineage>
</organism>
<dbReference type="Pfam" id="PF07833">
    <property type="entry name" value="Cu_amine_oxidN1"/>
    <property type="match status" value="1"/>
</dbReference>
<feature type="coiled-coil region" evidence="1">
    <location>
        <begin position="243"/>
        <end position="274"/>
    </location>
</feature>
<dbReference type="KEGG" id="plyc:GXP70_08695"/>
<dbReference type="InterPro" id="IPR036582">
    <property type="entry name" value="Mao_N_sf"/>
</dbReference>
<dbReference type="Proteomes" id="UP000476064">
    <property type="component" value="Chromosome"/>
</dbReference>
<evidence type="ECO:0000256" key="1">
    <source>
        <dbReference type="SAM" id="Coils"/>
    </source>
</evidence>
<dbReference type="EMBL" id="CP048209">
    <property type="protein sequence ID" value="QHT60018.1"/>
    <property type="molecule type" value="Genomic_DNA"/>
</dbReference>
<dbReference type="AlphaFoldDB" id="A0A6C0FSA8"/>
<keyword evidence="4" id="KW-1185">Reference proteome</keyword>
<feature type="domain" description="Copper amine oxidase-like N-terminal" evidence="2">
    <location>
        <begin position="412"/>
        <end position="507"/>
    </location>
</feature>
<evidence type="ECO:0000313" key="4">
    <source>
        <dbReference type="Proteomes" id="UP000476064"/>
    </source>
</evidence>
<protein>
    <submittedName>
        <fullName evidence="3">Copper amine oxidase N-terminal domain-containing protein</fullName>
    </submittedName>
</protein>
<accession>A0A6C0FSA8</accession>
<reference evidence="3 4" key="1">
    <citation type="submission" date="2020-01" db="EMBL/GenBank/DDBJ databases">
        <title>Paenibacillus sp. nov., isolated from tomato rhizosphere.</title>
        <authorList>
            <person name="Weon H.-Y."/>
            <person name="Lee S.A."/>
        </authorList>
    </citation>
    <scope>NUCLEOTIDE SEQUENCE [LARGE SCALE GENOMIC DNA]</scope>
    <source>
        <strain evidence="3 4">12200R-189</strain>
    </source>
</reference>
<name>A0A6C0FSA8_9BACL</name>
<keyword evidence="1" id="KW-0175">Coiled coil</keyword>
<sequence length="519" mass="55625">MTVIALVAIVVAGCQALNGLDFNAMLKQSLGTTSYESSETVEFKLLLNDGAEAGLSGAEAEIMNLIANVKLSLTDVKTDERKGMSAEGSLDLGAKHIPFALMINNEAAELKLDGAKKPLYLSLTDPEAEAAASTDDEAIMKAGKQIVDAVSGYAIDNLPNPANLSVKPGQETVHGDTVTGMNVHAELKGRELLDWLKGYVDALMADKEGLKSMLSSLLETLQSQAGAIEASPADSLFGSLPKEDEKQEAVNKAADEIADALKQFKDTIAQSEKEDAEEMDALLNDGTYVKGDLFVDGKLDIRKAAIEAAVSLEGVTAPGTVDLGPGNAELQEQSPFKGIWMKVTTDRWNVNGDVQPAQPSKSQPVLDAESLMNMEGYEVLNQFDKGSDVYDLLRNQAHISKQTLVMSPEFSRNAPIITPGGVTIIPLRYAAESFGATVKEEKDGSIRVQDGATNTSLLLKKGSSNAIINGKTVKWTFPMTVVDNKTYVPARDFAKALGAQISWEADEDDFKLLILVREP</sequence>